<dbReference type="EMBL" id="ML986520">
    <property type="protein sequence ID" value="KAF2272510.1"/>
    <property type="molecule type" value="Genomic_DNA"/>
</dbReference>
<gene>
    <name evidence="1" type="ORF">EI97DRAFT_207859</name>
</gene>
<dbReference type="AlphaFoldDB" id="A0A6A6J7F7"/>
<proteinExistence type="predicted"/>
<protein>
    <submittedName>
        <fullName evidence="1">Uncharacterized protein</fullName>
    </submittedName>
</protein>
<name>A0A6A6J7F7_WESOR</name>
<sequence length="148" mass="16880">MLSSFTSRQHHRWIYGLYIPLLPAHGWPCSATPDFHLSLNRLPGRDSRPVYSTRLAASIRLWPAIIVHFQSHQHASSPETPTGLCCCVLCTVIYTVFTLPSPDFWIQISANHLHHVERLFCTALSRFPNLDSITEVHKLSYYQNPEAA</sequence>
<reference evidence="1" key="1">
    <citation type="journal article" date="2020" name="Stud. Mycol.">
        <title>101 Dothideomycetes genomes: a test case for predicting lifestyles and emergence of pathogens.</title>
        <authorList>
            <person name="Haridas S."/>
            <person name="Albert R."/>
            <person name="Binder M."/>
            <person name="Bloem J."/>
            <person name="Labutti K."/>
            <person name="Salamov A."/>
            <person name="Andreopoulos B."/>
            <person name="Baker S."/>
            <person name="Barry K."/>
            <person name="Bills G."/>
            <person name="Bluhm B."/>
            <person name="Cannon C."/>
            <person name="Castanera R."/>
            <person name="Culley D."/>
            <person name="Daum C."/>
            <person name="Ezra D."/>
            <person name="Gonzalez J."/>
            <person name="Henrissat B."/>
            <person name="Kuo A."/>
            <person name="Liang C."/>
            <person name="Lipzen A."/>
            <person name="Lutzoni F."/>
            <person name="Magnuson J."/>
            <person name="Mondo S."/>
            <person name="Nolan M."/>
            <person name="Ohm R."/>
            <person name="Pangilinan J."/>
            <person name="Park H.-J."/>
            <person name="Ramirez L."/>
            <person name="Alfaro M."/>
            <person name="Sun H."/>
            <person name="Tritt A."/>
            <person name="Yoshinaga Y."/>
            <person name="Zwiers L.-H."/>
            <person name="Turgeon B."/>
            <person name="Goodwin S."/>
            <person name="Spatafora J."/>
            <person name="Crous P."/>
            <person name="Grigoriev I."/>
        </authorList>
    </citation>
    <scope>NUCLEOTIDE SEQUENCE</scope>
    <source>
        <strain evidence="1">CBS 379.55</strain>
    </source>
</reference>
<dbReference type="RefSeq" id="XP_033650049.1">
    <property type="nucleotide sequence ID" value="XM_033793742.1"/>
</dbReference>
<accession>A0A6A6J7F7</accession>
<keyword evidence="2" id="KW-1185">Reference proteome</keyword>
<organism evidence="1 2">
    <name type="scientific">Westerdykella ornata</name>
    <dbReference type="NCBI Taxonomy" id="318751"/>
    <lineage>
        <taxon>Eukaryota</taxon>
        <taxon>Fungi</taxon>
        <taxon>Dikarya</taxon>
        <taxon>Ascomycota</taxon>
        <taxon>Pezizomycotina</taxon>
        <taxon>Dothideomycetes</taxon>
        <taxon>Pleosporomycetidae</taxon>
        <taxon>Pleosporales</taxon>
        <taxon>Sporormiaceae</taxon>
        <taxon>Westerdykella</taxon>
    </lineage>
</organism>
<dbReference type="GeneID" id="54546917"/>
<evidence type="ECO:0000313" key="2">
    <source>
        <dbReference type="Proteomes" id="UP000800097"/>
    </source>
</evidence>
<dbReference type="Proteomes" id="UP000800097">
    <property type="component" value="Unassembled WGS sequence"/>
</dbReference>
<evidence type="ECO:0000313" key="1">
    <source>
        <dbReference type="EMBL" id="KAF2272510.1"/>
    </source>
</evidence>